<dbReference type="EMBL" id="JAWJWE010000003">
    <property type="protein sequence ID" value="KAK6638818.1"/>
    <property type="molecule type" value="Genomic_DNA"/>
</dbReference>
<proteinExistence type="predicted"/>
<dbReference type="PANTHER" id="PTHR23278:SF31">
    <property type="entry name" value="SIDESTEP II, ISOFORM A"/>
    <property type="match status" value="1"/>
</dbReference>
<organism evidence="3 4">
    <name type="scientific">Polyplax serrata</name>
    <name type="common">Common mouse louse</name>
    <dbReference type="NCBI Taxonomy" id="468196"/>
    <lineage>
        <taxon>Eukaryota</taxon>
        <taxon>Metazoa</taxon>
        <taxon>Ecdysozoa</taxon>
        <taxon>Arthropoda</taxon>
        <taxon>Hexapoda</taxon>
        <taxon>Insecta</taxon>
        <taxon>Pterygota</taxon>
        <taxon>Neoptera</taxon>
        <taxon>Paraneoptera</taxon>
        <taxon>Psocodea</taxon>
        <taxon>Troctomorpha</taxon>
        <taxon>Phthiraptera</taxon>
        <taxon>Anoplura</taxon>
        <taxon>Polyplacidae</taxon>
        <taxon>Polyplax</taxon>
    </lineage>
</organism>
<feature type="signal peptide" evidence="1">
    <location>
        <begin position="1"/>
        <end position="23"/>
    </location>
</feature>
<dbReference type="SUPFAM" id="SSF48726">
    <property type="entry name" value="Immunoglobulin"/>
    <property type="match status" value="1"/>
</dbReference>
<keyword evidence="1" id="KW-0732">Signal</keyword>
<dbReference type="CDD" id="cd00096">
    <property type="entry name" value="Ig"/>
    <property type="match status" value="1"/>
</dbReference>
<dbReference type="InterPro" id="IPR013783">
    <property type="entry name" value="Ig-like_fold"/>
</dbReference>
<feature type="chain" id="PRO_5042958362" description="Ig-like domain-containing protein" evidence="1">
    <location>
        <begin position="24"/>
        <end position="169"/>
    </location>
</feature>
<accession>A0AAN8Q5N3</accession>
<dbReference type="PANTHER" id="PTHR23278">
    <property type="entry name" value="SIDESTEP PROTEIN"/>
    <property type="match status" value="1"/>
</dbReference>
<feature type="domain" description="Ig-like" evidence="2">
    <location>
        <begin position="120"/>
        <end position="169"/>
    </location>
</feature>
<sequence>MTFVTVKFFIIYEITAVLYFVSGKPPPTVSWLVNDKLVTGFIETNADDVIVNRLEVPRVTREMVNATFKCQASNSKLTLPLEKSTRLELHCKTGQNMYLSRCRETIRVEAPPPKKYQMKPQSVRILNKPKVLSADTEYGISCESIGSRPQAEITWWRENRRFRKGRVNI</sequence>
<dbReference type="Proteomes" id="UP001372834">
    <property type="component" value="Unassembled WGS sequence"/>
</dbReference>
<evidence type="ECO:0000256" key="1">
    <source>
        <dbReference type="SAM" id="SignalP"/>
    </source>
</evidence>
<reference evidence="3 4" key="1">
    <citation type="submission" date="2023-10" db="EMBL/GenBank/DDBJ databases">
        <title>Genomes of two closely related lineages of the louse Polyplax serrata with different host specificities.</title>
        <authorList>
            <person name="Martinu J."/>
            <person name="Tarabai H."/>
            <person name="Stefka J."/>
            <person name="Hypsa V."/>
        </authorList>
    </citation>
    <scope>NUCLEOTIDE SEQUENCE [LARGE SCALE GENOMIC DNA]</scope>
    <source>
        <strain evidence="3">HR10_N</strain>
    </source>
</reference>
<dbReference type="Gene3D" id="2.60.40.10">
    <property type="entry name" value="Immunoglobulins"/>
    <property type="match status" value="2"/>
</dbReference>
<protein>
    <recommendedName>
        <fullName evidence="2">Ig-like domain-containing protein</fullName>
    </recommendedName>
</protein>
<dbReference type="AlphaFoldDB" id="A0AAN8Q5N3"/>
<name>A0AAN8Q5N3_POLSC</name>
<comment type="caution">
    <text evidence="3">The sequence shown here is derived from an EMBL/GenBank/DDBJ whole genome shotgun (WGS) entry which is preliminary data.</text>
</comment>
<evidence type="ECO:0000259" key="2">
    <source>
        <dbReference type="PROSITE" id="PS50835"/>
    </source>
</evidence>
<gene>
    <name evidence="3" type="ORF">RUM43_007087</name>
</gene>
<dbReference type="InterPro" id="IPR036179">
    <property type="entry name" value="Ig-like_dom_sf"/>
</dbReference>
<dbReference type="InterPro" id="IPR007110">
    <property type="entry name" value="Ig-like_dom"/>
</dbReference>
<dbReference type="PROSITE" id="PS50835">
    <property type="entry name" value="IG_LIKE"/>
    <property type="match status" value="1"/>
</dbReference>
<evidence type="ECO:0000313" key="4">
    <source>
        <dbReference type="Proteomes" id="UP001372834"/>
    </source>
</evidence>
<evidence type="ECO:0000313" key="3">
    <source>
        <dbReference type="EMBL" id="KAK6638818.1"/>
    </source>
</evidence>